<dbReference type="Pfam" id="PF12714">
    <property type="entry name" value="TILa"/>
    <property type="match status" value="1"/>
</dbReference>
<dbReference type="Gene3D" id="2.10.25.10">
    <property type="entry name" value="Laminin"/>
    <property type="match status" value="2"/>
</dbReference>
<feature type="domain" description="VWFD" evidence="6">
    <location>
        <begin position="1"/>
        <end position="81"/>
    </location>
</feature>
<evidence type="ECO:0000313" key="7">
    <source>
        <dbReference type="EMBL" id="KAF1493454.1"/>
    </source>
</evidence>
<feature type="non-terminal residue" evidence="7">
    <location>
        <position position="1"/>
    </location>
</feature>
<dbReference type="Pfam" id="PF00094">
    <property type="entry name" value="VWD"/>
    <property type="match status" value="2"/>
</dbReference>
<evidence type="ECO:0000256" key="4">
    <source>
        <dbReference type="ARBA" id="ARBA00023157"/>
    </source>
</evidence>
<feature type="non-terminal residue" evidence="7">
    <location>
        <position position="603"/>
    </location>
</feature>
<feature type="domain" description="VWFD" evidence="6">
    <location>
        <begin position="288"/>
        <end position="454"/>
    </location>
</feature>
<dbReference type="PANTHER" id="PTHR46160:SF3">
    <property type="entry name" value="ALPHA-TECTORIN"/>
    <property type="match status" value="1"/>
</dbReference>
<evidence type="ECO:0000259" key="6">
    <source>
        <dbReference type="PROSITE" id="PS51233"/>
    </source>
</evidence>
<comment type="subcellular location">
    <subcellularLocation>
        <location evidence="1">Membrane</location>
    </subcellularLocation>
</comment>
<evidence type="ECO:0000313" key="8">
    <source>
        <dbReference type="Proteomes" id="UP000818537"/>
    </source>
</evidence>
<dbReference type="InterPro" id="IPR014853">
    <property type="entry name" value="VWF/SSPO/ZAN-like_Cys-rich_dom"/>
</dbReference>
<evidence type="ECO:0000256" key="3">
    <source>
        <dbReference type="ARBA" id="ARBA00023136"/>
    </source>
</evidence>
<dbReference type="GO" id="GO:0031012">
    <property type="term" value="C:extracellular matrix"/>
    <property type="evidence" value="ECO:0007669"/>
    <property type="project" value="TreeGrafter"/>
</dbReference>
<dbReference type="InterPro" id="IPR001846">
    <property type="entry name" value="VWF_type-D"/>
</dbReference>
<dbReference type="SUPFAM" id="SSF57567">
    <property type="entry name" value="Serine protease inhibitors"/>
    <property type="match status" value="2"/>
</dbReference>
<dbReference type="InterPro" id="IPR052749">
    <property type="entry name" value="Alpha-tectorin"/>
</dbReference>
<dbReference type="FunFam" id="2.10.25.10:FF:000055">
    <property type="entry name" value="alpha-tectorin isoform X1"/>
    <property type="match status" value="1"/>
</dbReference>
<evidence type="ECO:0000256" key="5">
    <source>
        <dbReference type="ARBA" id="ARBA00023180"/>
    </source>
</evidence>
<sequence length="603" mass="64389">LRTDFHLTVSFDGQSHLAVTVPSTYAGALCGLCGNFDGDPHNDIPKVVTMVVPGCDESAPRQCSSRAIIGRKQRANGEECGLILLPEGPFRSCHPWVDPESYFQACITDYCVFRGHKAIICKAVMGYAAACQEAGVVLEPWRSKTFCGSPQIPPVSPQTADSFLLMPRLPRPPAPPHSHYELNGTACPATCSHPGSPETCDLPRTEGCFCDEGFILSGEHCVPPPDCGCHHQGNYYHRGEEFYPGDGCAERCRCTAEGTVTCWAAPCPSGQECRVERGVRGCHGGQRGRCVLLGTRRLVTFDGLNFTLGGSCRYVLAKVCQGDGHELEVTLENDGGVTVAVGASRITMQSGSMWSVDGETRALPLSVGDGKTWVTQEGNSIVLQMALGHRLVYAATAVLLVTVPSTYAGQMCGLCGDFDGNGDNDFMGPNSTWVNGTQELVVAWKLPDESIPCSDTCETCPVHPPDATGPYHAESSCGMMVVTPGPFSGCHEQVGPEDFLEHCLQEMVLTAGATDTLCRSLQAYTAACQEAGAPVKVWRTESFCPLPCGEHSLYTLCARSCEGSCARLAHPLPCAGPCFEGCRCAKGFFTDGHRCLLPSTCGC</sequence>
<dbReference type="GO" id="GO:0016020">
    <property type="term" value="C:membrane"/>
    <property type="evidence" value="ECO:0007669"/>
    <property type="project" value="UniProtKB-SubCell"/>
</dbReference>
<dbReference type="Proteomes" id="UP000818537">
    <property type="component" value="Unassembled WGS sequence"/>
</dbReference>
<proteinExistence type="predicted"/>
<comment type="caution">
    <text evidence="7">The sequence shown here is derived from an EMBL/GenBank/DDBJ whole genome shotgun (WGS) entry which is preliminary data.</text>
</comment>
<keyword evidence="5" id="KW-0325">Glycoprotein</keyword>
<dbReference type="AlphaFoldDB" id="A0A8S9EVX4"/>
<name>A0A8S9EVX4_EUDMI</name>
<evidence type="ECO:0000256" key="2">
    <source>
        <dbReference type="ARBA" id="ARBA00022729"/>
    </source>
</evidence>
<dbReference type="EMBL" id="VULB01006084">
    <property type="protein sequence ID" value="KAF1493454.1"/>
    <property type="molecule type" value="Genomic_DNA"/>
</dbReference>
<dbReference type="InterPro" id="IPR036084">
    <property type="entry name" value="Ser_inhib-like_sf"/>
</dbReference>
<dbReference type="InterPro" id="IPR025615">
    <property type="entry name" value="TILa_dom"/>
</dbReference>
<dbReference type="CDD" id="cd19941">
    <property type="entry name" value="TIL"/>
    <property type="match status" value="2"/>
</dbReference>
<protein>
    <submittedName>
        <fullName evidence="7">IgGFc-binding protein</fullName>
    </submittedName>
</protein>
<keyword evidence="3" id="KW-0472">Membrane</keyword>
<organism evidence="7 8">
    <name type="scientific">Eudyptula minor novaehollandiae</name>
    <name type="common">Australian little penguin</name>
    <dbReference type="NCBI Taxonomy" id="2052820"/>
    <lineage>
        <taxon>Eukaryota</taxon>
        <taxon>Metazoa</taxon>
        <taxon>Chordata</taxon>
        <taxon>Craniata</taxon>
        <taxon>Vertebrata</taxon>
        <taxon>Euteleostomi</taxon>
        <taxon>Archelosauria</taxon>
        <taxon>Archosauria</taxon>
        <taxon>Dinosauria</taxon>
        <taxon>Saurischia</taxon>
        <taxon>Theropoda</taxon>
        <taxon>Coelurosauria</taxon>
        <taxon>Aves</taxon>
        <taxon>Neognathae</taxon>
        <taxon>Neoaves</taxon>
        <taxon>Aequornithes</taxon>
        <taxon>Sphenisciformes</taxon>
        <taxon>Spheniscidae</taxon>
        <taxon>Eudyptula</taxon>
    </lineage>
</organism>
<reference evidence="7" key="1">
    <citation type="journal article" date="2019" name="Gigascience">
        <title>High-coverage genomes to elucidate the evolution of penguins.</title>
        <authorList>
            <person name="Pan H."/>
            <person name="Cole T.L."/>
            <person name="Bi X."/>
            <person name="Fang M."/>
            <person name="Zhou C."/>
            <person name="Yang Z."/>
            <person name="Ksepka D.T."/>
            <person name="Hart T."/>
            <person name="Bouzat J.L."/>
            <person name="Argilla L.S."/>
            <person name="Bertelsen M.F."/>
            <person name="Boersma P.D."/>
            <person name="Bost C.A."/>
            <person name="Cherel Y."/>
            <person name="Dann P."/>
            <person name="Fiddaman S.R."/>
            <person name="Howard P."/>
            <person name="Labuschagne K."/>
            <person name="Mattern T."/>
            <person name="Miller G."/>
            <person name="Parker P."/>
            <person name="Phillips R.A."/>
            <person name="Quillfeldt P."/>
            <person name="Ryan P.G."/>
            <person name="Taylor H."/>
            <person name="Thompson D.R."/>
            <person name="Young M.J."/>
            <person name="Ellegaard M.R."/>
            <person name="Gilbert M.T.P."/>
            <person name="Sinding M.S."/>
            <person name="Pacheco G."/>
            <person name="Shepherd L.D."/>
            <person name="Tennyson A.J.D."/>
            <person name="Grosser S."/>
            <person name="Kay E."/>
            <person name="Nupen L.J."/>
            <person name="Ellenberg U."/>
            <person name="Houston D.M."/>
            <person name="Reeve A.H."/>
            <person name="Johnson K."/>
            <person name="Masello J.F."/>
            <person name="Stracke T."/>
            <person name="McKinlay B."/>
            <person name="Borboroglu P.G."/>
            <person name="Zhang D.X."/>
            <person name="Zhang G."/>
        </authorList>
    </citation>
    <scope>NUCLEOTIDE SEQUENCE</scope>
    <source>
        <strain evidence="7">10/9/18-1</strain>
    </source>
</reference>
<keyword evidence="2" id="KW-0732">Signal</keyword>
<dbReference type="SMART" id="SM00832">
    <property type="entry name" value="C8"/>
    <property type="match status" value="2"/>
</dbReference>
<dbReference type="PANTHER" id="PTHR46160">
    <property type="entry name" value="ALPHA-TECTORIN-RELATED"/>
    <property type="match status" value="1"/>
</dbReference>
<dbReference type="PROSITE" id="PS51233">
    <property type="entry name" value="VWFD"/>
    <property type="match status" value="2"/>
</dbReference>
<evidence type="ECO:0000256" key="1">
    <source>
        <dbReference type="ARBA" id="ARBA00004370"/>
    </source>
</evidence>
<dbReference type="Pfam" id="PF08742">
    <property type="entry name" value="C8"/>
    <property type="match status" value="2"/>
</dbReference>
<accession>A0A8S9EVX4</accession>
<dbReference type="Pfam" id="PF01826">
    <property type="entry name" value="TIL"/>
    <property type="match status" value="2"/>
</dbReference>
<dbReference type="InterPro" id="IPR002919">
    <property type="entry name" value="TIL_dom"/>
</dbReference>
<dbReference type="GO" id="GO:0005201">
    <property type="term" value="F:extracellular matrix structural constituent"/>
    <property type="evidence" value="ECO:0007669"/>
    <property type="project" value="TreeGrafter"/>
</dbReference>
<gene>
    <name evidence="7" type="primary">FCGBP_0</name>
    <name evidence="7" type="ORF">FQV18_0016016</name>
</gene>
<dbReference type="SMART" id="SM00216">
    <property type="entry name" value="VWD"/>
    <property type="match status" value="1"/>
</dbReference>
<keyword evidence="4" id="KW-1015">Disulfide bond</keyword>